<evidence type="ECO:0000313" key="1">
    <source>
        <dbReference type="EMBL" id="KAA1255226.1"/>
    </source>
</evidence>
<dbReference type="PANTHER" id="PTHR34301:SF8">
    <property type="entry name" value="ATPASE DOMAIN-CONTAINING PROTEIN"/>
    <property type="match status" value="1"/>
</dbReference>
<keyword evidence="1" id="KW-0547">Nucleotide-binding</keyword>
<evidence type="ECO:0000313" key="2">
    <source>
        <dbReference type="Proteomes" id="UP000323225"/>
    </source>
</evidence>
<dbReference type="AlphaFoldDB" id="A0A5Q6PK50"/>
<sequence>MLRYTDFFSRKIAKNRAFFDRFEERRSLMAELSSSSSVWLSGERRVGKTSMAIHVCTDIASNPSKFGIDKFVWSDCDISSCPTIDAVKRKVLHSIAKAASELTDGKEDGKNYIKNLFSRFDPEFALGGRDLAKVTLKLKAPVVMDSPLEEALLSLDQLAAKFNARVALIIDEFQTLSEINLSDGEKVEWDIRGGLQRSERVSMIFAGSKRRMMSDVFMSRNRGLYGMCRRISVFELPEHECLEQLKVAAKDCGYTYDEDALPFIAQLTSGHPRDFSHLCLQVFENATFYAENTKHISRSLVEESWLEYVKCVVIDEVESILKEKLNANKRAEVATLQAIAHTRPKSVRSADFCVLTGLTATPIYGALKNLDEQGLIRKNSKEQWCLCEPSYETALKIISEHHFDHDMIAKVKKANEV</sequence>
<dbReference type="Gene3D" id="3.40.50.300">
    <property type="entry name" value="P-loop containing nucleotide triphosphate hydrolases"/>
    <property type="match status" value="1"/>
</dbReference>
<gene>
    <name evidence="1" type="ORF">F0M16_08390</name>
</gene>
<dbReference type="GO" id="GO:0005524">
    <property type="term" value="F:ATP binding"/>
    <property type="evidence" value="ECO:0007669"/>
    <property type="project" value="UniProtKB-KW"/>
</dbReference>
<dbReference type="Proteomes" id="UP000323225">
    <property type="component" value="Unassembled WGS sequence"/>
</dbReference>
<protein>
    <submittedName>
        <fullName evidence="1">ATP-binding protein</fullName>
    </submittedName>
</protein>
<dbReference type="SUPFAM" id="SSF52540">
    <property type="entry name" value="P-loop containing nucleoside triphosphate hydrolases"/>
    <property type="match status" value="1"/>
</dbReference>
<dbReference type="InterPro" id="IPR027417">
    <property type="entry name" value="P-loop_NTPase"/>
</dbReference>
<reference evidence="1 2" key="1">
    <citation type="submission" date="2019-09" db="EMBL/GenBank/DDBJ databases">
        <authorList>
            <person name="Kritzky A."/>
            <person name="Schelkanova E.Y."/>
            <person name="Alkhova Z.V."/>
            <person name="Smirnova N.I."/>
        </authorList>
    </citation>
    <scope>NUCLEOTIDE SEQUENCE [LARGE SCALE GENOMIC DNA]</scope>
    <source>
        <strain evidence="1 2">M1526</strain>
    </source>
</reference>
<organism evidence="1 2">
    <name type="scientific">Vibrio cholerae</name>
    <dbReference type="NCBI Taxonomy" id="666"/>
    <lineage>
        <taxon>Bacteria</taxon>
        <taxon>Pseudomonadati</taxon>
        <taxon>Pseudomonadota</taxon>
        <taxon>Gammaproteobacteria</taxon>
        <taxon>Vibrionales</taxon>
        <taxon>Vibrionaceae</taxon>
        <taxon>Vibrio</taxon>
    </lineage>
</organism>
<name>A0A5Q6PK50_VIBCL</name>
<dbReference type="PANTHER" id="PTHR34301">
    <property type="entry name" value="DNA-BINDING PROTEIN-RELATED"/>
    <property type="match status" value="1"/>
</dbReference>
<dbReference type="EMBL" id="VUAA01000007">
    <property type="protein sequence ID" value="KAA1255226.1"/>
    <property type="molecule type" value="Genomic_DNA"/>
</dbReference>
<accession>A0A5Q6PK50</accession>
<comment type="caution">
    <text evidence="1">The sequence shown here is derived from an EMBL/GenBank/DDBJ whole genome shotgun (WGS) entry which is preliminary data.</text>
</comment>
<proteinExistence type="predicted"/>
<keyword evidence="1" id="KW-0067">ATP-binding</keyword>